<dbReference type="InterPro" id="IPR005467">
    <property type="entry name" value="His_kinase_dom"/>
</dbReference>
<evidence type="ECO:0000259" key="10">
    <source>
        <dbReference type="PROSITE" id="PS50885"/>
    </source>
</evidence>
<keyword evidence="8" id="KW-0472">Membrane</keyword>
<keyword evidence="12" id="KW-1185">Reference proteome</keyword>
<dbReference type="Gene3D" id="6.10.340.10">
    <property type="match status" value="1"/>
</dbReference>
<dbReference type="Pfam" id="PF02518">
    <property type="entry name" value="HATPase_c"/>
    <property type="match status" value="1"/>
</dbReference>
<dbReference type="SUPFAM" id="SSF158472">
    <property type="entry name" value="HAMP domain-like"/>
    <property type="match status" value="1"/>
</dbReference>
<dbReference type="GO" id="GO:0016020">
    <property type="term" value="C:membrane"/>
    <property type="evidence" value="ECO:0007669"/>
    <property type="project" value="UniProtKB-SubCell"/>
</dbReference>
<evidence type="ECO:0000256" key="4">
    <source>
        <dbReference type="ARBA" id="ARBA00022553"/>
    </source>
</evidence>
<keyword evidence="8" id="KW-1133">Transmembrane helix</keyword>
<dbReference type="InterPro" id="IPR036890">
    <property type="entry name" value="HATPase_C_sf"/>
</dbReference>
<comment type="subcellular location">
    <subcellularLocation>
        <location evidence="2">Membrane</location>
    </subcellularLocation>
</comment>
<dbReference type="PANTHER" id="PTHR43065">
    <property type="entry name" value="SENSOR HISTIDINE KINASE"/>
    <property type="match status" value="1"/>
</dbReference>
<dbReference type="PANTHER" id="PTHR43065:SF50">
    <property type="entry name" value="HISTIDINE KINASE"/>
    <property type="match status" value="1"/>
</dbReference>
<evidence type="ECO:0000256" key="5">
    <source>
        <dbReference type="ARBA" id="ARBA00022679"/>
    </source>
</evidence>
<protein>
    <recommendedName>
        <fullName evidence="3">histidine kinase</fullName>
        <ecNumber evidence="3">2.7.13.3</ecNumber>
    </recommendedName>
</protein>
<feature type="transmembrane region" description="Helical" evidence="8">
    <location>
        <begin position="6"/>
        <end position="30"/>
    </location>
</feature>
<keyword evidence="8" id="KW-0812">Transmembrane</keyword>
<evidence type="ECO:0000256" key="2">
    <source>
        <dbReference type="ARBA" id="ARBA00004370"/>
    </source>
</evidence>
<sequence length="545" mass="59555">MSLRLKTILGIALIEGALLLVLLITMMDFIRDSNYEALRKRAESTVTLFSTMTKDAVLSYDLASLEAFVSEVLRNEDLRYARIVTPDGEVFAQSGEISHFVAGKFAADTEVANVDDNVYDISGSIAEGGEVYGYVQVGLDIGAINASIAAINRWGIALASFEMVLVALFSFVLGGYLTKQLDVLRKTARKVTDGDFDVQVEVKTRDEIGEVSSAFNRMVTSLKSAQTQRDQYESELLELNQSLEERVLKRTRALQAKHVELQETYQSLKDTQAKLLQSEKLASVGVLAAGVAHEINNPIAFVMSNLESLSGYINDYEALIDNYHTLKDEPDDAARQAKLEQIEAKLDQLDYEFVKEDVEDLLKDSAQGTQRVRDIVVGLSEFAQLNQDDSWGMVDLNECIQVTLQLLQGRIPSGCKVRTSLGILSLTYGAAAQLNQALLNVIQNALQAVGEQGSVDIVTKEQSGRLIVSIRDSGTGIAAEELDKVFDPFFTTRAVGEGTGLGLAMAYGIAKDHGGEIKVKSELGKGSQFIIILPIRDETQLASAS</sequence>
<evidence type="ECO:0000256" key="7">
    <source>
        <dbReference type="SAM" id="Coils"/>
    </source>
</evidence>
<feature type="coiled-coil region" evidence="7">
    <location>
        <begin position="222"/>
        <end position="271"/>
    </location>
</feature>
<keyword evidence="4" id="KW-0597">Phosphoprotein</keyword>
<evidence type="ECO:0000256" key="1">
    <source>
        <dbReference type="ARBA" id="ARBA00000085"/>
    </source>
</evidence>
<dbReference type="Proteomes" id="UP000282818">
    <property type="component" value="Unassembled WGS sequence"/>
</dbReference>
<dbReference type="RefSeq" id="WP_127692288.1">
    <property type="nucleotide sequence ID" value="NZ_SACQ01000001.1"/>
</dbReference>
<dbReference type="AlphaFoldDB" id="A0A437QCH9"/>
<dbReference type="InterPro" id="IPR003660">
    <property type="entry name" value="HAMP_dom"/>
</dbReference>
<comment type="caution">
    <text evidence="11">The sequence shown here is derived from an EMBL/GenBank/DDBJ whole genome shotgun (WGS) entry which is preliminary data.</text>
</comment>
<evidence type="ECO:0000256" key="8">
    <source>
        <dbReference type="SAM" id="Phobius"/>
    </source>
</evidence>
<dbReference type="PROSITE" id="PS50885">
    <property type="entry name" value="HAMP"/>
    <property type="match status" value="1"/>
</dbReference>
<reference evidence="11 12" key="1">
    <citation type="submission" date="2019-01" db="EMBL/GenBank/DDBJ databases">
        <authorList>
            <person name="Chen W.-M."/>
        </authorList>
    </citation>
    <scope>NUCLEOTIDE SEQUENCE [LARGE SCALE GENOMIC DNA]</scope>
    <source>
        <strain evidence="11 12">HPM-16</strain>
    </source>
</reference>
<dbReference type="EMBL" id="SACQ01000001">
    <property type="protein sequence ID" value="RVU32119.1"/>
    <property type="molecule type" value="Genomic_DNA"/>
</dbReference>
<keyword evidence="6" id="KW-0418">Kinase</keyword>
<dbReference type="InterPro" id="IPR036097">
    <property type="entry name" value="HisK_dim/P_sf"/>
</dbReference>
<organism evidence="11 12">
    <name type="scientific">Neptunomonas marina</name>
    <dbReference type="NCBI Taxonomy" id="1815562"/>
    <lineage>
        <taxon>Bacteria</taxon>
        <taxon>Pseudomonadati</taxon>
        <taxon>Pseudomonadota</taxon>
        <taxon>Gammaproteobacteria</taxon>
        <taxon>Oceanospirillales</taxon>
        <taxon>Oceanospirillaceae</taxon>
        <taxon>Neptunomonas</taxon>
    </lineage>
</organism>
<keyword evidence="5" id="KW-0808">Transferase</keyword>
<dbReference type="GO" id="GO:0000155">
    <property type="term" value="F:phosphorelay sensor kinase activity"/>
    <property type="evidence" value="ECO:0007669"/>
    <property type="project" value="InterPro"/>
</dbReference>
<gene>
    <name evidence="11" type="ORF">EOE65_00225</name>
</gene>
<dbReference type="PRINTS" id="PR00344">
    <property type="entry name" value="BCTRLSENSOR"/>
</dbReference>
<dbReference type="PROSITE" id="PS50109">
    <property type="entry name" value="HIS_KIN"/>
    <property type="match status" value="1"/>
</dbReference>
<evidence type="ECO:0000256" key="6">
    <source>
        <dbReference type="ARBA" id="ARBA00022777"/>
    </source>
</evidence>
<dbReference type="CDD" id="cd06225">
    <property type="entry name" value="HAMP"/>
    <property type="match status" value="1"/>
</dbReference>
<dbReference type="InterPro" id="IPR003594">
    <property type="entry name" value="HATPase_dom"/>
</dbReference>
<accession>A0A437QCH9</accession>
<dbReference type="InterPro" id="IPR004358">
    <property type="entry name" value="Sig_transdc_His_kin-like_C"/>
</dbReference>
<dbReference type="Pfam" id="PF00672">
    <property type="entry name" value="HAMP"/>
    <property type="match status" value="1"/>
</dbReference>
<feature type="domain" description="HAMP" evidence="10">
    <location>
        <begin position="175"/>
        <end position="227"/>
    </location>
</feature>
<dbReference type="Gene3D" id="1.10.287.130">
    <property type="match status" value="1"/>
</dbReference>
<feature type="domain" description="Histidine kinase" evidence="9">
    <location>
        <begin position="290"/>
        <end position="537"/>
    </location>
</feature>
<dbReference type="Gene3D" id="3.30.565.10">
    <property type="entry name" value="Histidine kinase-like ATPase, C-terminal domain"/>
    <property type="match status" value="1"/>
</dbReference>
<evidence type="ECO:0000313" key="12">
    <source>
        <dbReference type="Proteomes" id="UP000282818"/>
    </source>
</evidence>
<evidence type="ECO:0000259" key="9">
    <source>
        <dbReference type="PROSITE" id="PS50109"/>
    </source>
</evidence>
<dbReference type="SUPFAM" id="SSF47384">
    <property type="entry name" value="Homodimeric domain of signal transducing histidine kinase"/>
    <property type="match status" value="1"/>
</dbReference>
<dbReference type="SUPFAM" id="SSF55874">
    <property type="entry name" value="ATPase domain of HSP90 chaperone/DNA topoisomerase II/histidine kinase"/>
    <property type="match status" value="1"/>
</dbReference>
<dbReference type="InterPro" id="IPR003661">
    <property type="entry name" value="HisK_dim/P_dom"/>
</dbReference>
<evidence type="ECO:0000313" key="11">
    <source>
        <dbReference type="EMBL" id="RVU32119.1"/>
    </source>
</evidence>
<name>A0A437QCH9_9GAMM</name>
<comment type="catalytic activity">
    <reaction evidence="1">
        <text>ATP + protein L-histidine = ADP + protein N-phospho-L-histidine.</text>
        <dbReference type="EC" id="2.7.13.3"/>
    </reaction>
</comment>
<proteinExistence type="predicted"/>
<dbReference type="SMART" id="SM00304">
    <property type="entry name" value="HAMP"/>
    <property type="match status" value="1"/>
</dbReference>
<dbReference type="EC" id="2.7.13.3" evidence="3"/>
<dbReference type="SMART" id="SM00387">
    <property type="entry name" value="HATPase_c"/>
    <property type="match status" value="1"/>
</dbReference>
<dbReference type="CDD" id="cd00082">
    <property type="entry name" value="HisKA"/>
    <property type="match status" value="1"/>
</dbReference>
<evidence type="ECO:0000256" key="3">
    <source>
        <dbReference type="ARBA" id="ARBA00012438"/>
    </source>
</evidence>
<keyword evidence="7" id="KW-0175">Coiled coil</keyword>